<evidence type="ECO:0008006" key="5">
    <source>
        <dbReference type="Google" id="ProtNLM"/>
    </source>
</evidence>
<sequence>MFKKAKSSGEQLAVSETNTPALEPKSLPSASRQSTSVIGSKTQLHGDINSDEDLTIEGQVTGTITCKQHTVKLGASGILYGDAYAHTLRVSGKVEGSLVALHKVTIHGGAHVTGTITTPCLVLEDGSTFHGTIDMNPDNAIFERMFTAQPTKASASEAGKQKCTPSQDDIHRLESSQSEKAS</sequence>
<feature type="region of interest" description="Disordered" evidence="2">
    <location>
        <begin position="151"/>
        <end position="182"/>
    </location>
</feature>
<feature type="compositionally biased region" description="Polar residues" evidence="2">
    <location>
        <begin position="8"/>
        <end position="20"/>
    </location>
</feature>
<protein>
    <recommendedName>
        <fullName evidence="5">Polymer-forming cytoskeletal protein</fullName>
    </recommendedName>
</protein>
<name>A0ABQ1NM32_9GAMM</name>
<accession>A0ABQ1NM32</accession>
<dbReference type="PANTHER" id="PTHR35024:SF4">
    <property type="entry name" value="POLYMER-FORMING CYTOSKELETAL PROTEIN"/>
    <property type="match status" value="1"/>
</dbReference>
<feature type="compositionally biased region" description="Polar residues" evidence="2">
    <location>
        <begin position="28"/>
        <end position="43"/>
    </location>
</feature>
<dbReference type="EMBL" id="BMHM01000001">
    <property type="protein sequence ID" value="GGC79858.1"/>
    <property type="molecule type" value="Genomic_DNA"/>
</dbReference>
<dbReference type="RefSeq" id="WP_188638146.1">
    <property type="nucleotide sequence ID" value="NZ_BMHM01000001.1"/>
</dbReference>
<dbReference type="Proteomes" id="UP000597301">
    <property type="component" value="Unassembled WGS sequence"/>
</dbReference>
<feature type="region of interest" description="Disordered" evidence="2">
    <location>
        <begin position="1"/>
        <end position="44"/>
    </location>
</feature>
<dbReference type="InterPro" id="IPR007607">
    <property type="entry name" value="BacA/B"/>
</dbReference>
<keyword evidence="4" id="KW-1185">Reference proteome</keyword>
<dbReference type="Pfam" id="PF04519">
    <property type="entry name" value="Bactofilin"/>
    <property type="match status" value="1"/>
</dbReference>
<evidence type="ECO:0000313" key="3">
    <source>
        <dbReference type="EMBL" id="GGC79858.1"/>
    </source>
</evidence>
<comment type="similarity">
    <text evidence="1">Belongs to the bactofilin family.</text>
</comment>
<evidence type="ECO:0000313" key="4">
    <source>
        <dbReference type="Proteomes" id="UP000597301"/>
    </source>
</evidence>
<evidence type="ECO:0000256" key="2">
    <source>
        <dbReference type="SAM" id="MobiDB-lite"/>
    </source>
</evidence>
<gene>
    <name evidence="3" type="ORF">GCM10011382_07370</name>
</gene>
<reference evidence="4" key="1">
    <citation type="journal article" date="2019" name="Int. J. Syst. Evol. Microbiol.">
        <title>The Global Catalogue of Microorganisms (GCM) 10K type strain sequencing project: providing services to taxonomists for standard genome sequencing and annotation.</title>
        <authorList>
            <consortium name="The Broad Institute Genomics Platform"/>
            <consortium name="The Broad Institute Genome Sequencing Center for Infectious Disease"/>
            <person name="Wu L."/>
            <person name="Ma J."/>
        </authorList>
    </citation>
    <scope>NUCLEOTIDE SEQUENCE [LARGE SCALE GENOMIC DNA]</scope>
    <source>
        <strain evidence="4">CGMCC 1.15122</strain>
    </source>
</reference>
<proteinExistence type="inferred from homology"/>
<evidence type="ECO:0000256" key="1">
    <source>
        <dbReference type="ARBA" id="ARBA00044755"/>
    </source>
</evidence>
<organism evidence="3 4">
    <name type="scientific">Vreelandella lutescens</name>
    <dbReference type="NCBI Taxonomy" id="1602943"/>
    <lineage>
        <taxon>Bacteria</taxon>
        <taxon>Pseudomonadati</taxon>
        <taxon>Pseudomonadota</taxon>
        <taxon>Gammaproteobacteria</taxon>
        <taxon>Oceanospirillales</taxon>
        <taxon>Halomonadaceae</taxon>
        <taxon>Vreelandella</taxon>
    </lineage>
</organism>
<comment type="caution">
    <text evidence="3">The sequence shown here is derived from an EMBL/GenBank/DDBJ whole genome shotgun (WGS) entry which is preliminary data.</text>
</comment>
<dbReference type="PANTHER" id="PTHR35024">
    <property type="entry name" value="HYPOTHETICAL CYTOSOLIC PROTEIN"/>
    <property type="match status" value="1"/>
</dbReference>